<evidence type="ECO:0000313" key="1">
    <source>
        <dbReference type="EMBL" id="AAZ68399.1"/>
    </source>
</evidence>
<proteinExistence type="predicted"/>
<keyword evidence="2" id="KW-1185">Reference proteome</keyword>
<protein>
    <submittedName>
        <fullName evidence="1">Uncharacterized protein</fullName>
    </submittedName>
</protein>
<dbReference type="Proteomes" id="UP000000435">
    <property type="component" value="Chromosome"/>
</dbReference>
<gene>
    <name evidence="1" type="ordered locus">Ecaj_0356</name>
</gene>
<evidence type="ECO:0000313" key="2">
    <source>
        <dbReference type="Proteomes" id="UP000000435"/>
    </source>
</evidence>
<name>A0ACA6AVR7_EHRCJ</name>
<reference evidence="2" key="1">
    <citation type="journal article" date="2006" name="J. Bacteriol.">
        <title>The genome of the obligately intracellular bacterium Ehrlichia canis reveals themes of complex membrane structure and immune evasion strategies.</title>
        <authorList>
            <person name="Mavromatis K."/>
            <person name="Doyle C.K."/>
            <person name="Lykidis A."/>
            <person name="Ivanova N."/>
            <person name="Francino M.P."/>
            <person name="Chain P."/>
            <person name="Shin M."/>
            <person name="Malfatti S."/>
            <person name="Larimer F."/>
            <person name="Copeland A."/>
            <person name="Detter J.C."/>
            <person name="Land M."/>
            <person name="Richardson P.M."/>
            <person name="Yu X.J."/>
            <person name="Walker D.H."/>
            <person name="McBride J.W."/>
            <person name="Kyrpides N.C."/>
        </authorList>
    </citation>
    <scope>NUCLEOTIDE SEQUENCE [LARGE SCALE GENOMIC DNA]</scope>
    <source>
        <strain evidence="2">Jake</strain>
    </source>
</reference>
<dbReference type="EMBL" id="CP000107">
    <property type="protein sequence ID" value="AAZ68399.1"/>
    <property type="molecule type" value="Genomic_DNA"/>
</dbReference>
<accession>A0ACA6AVR7</accession>
<sequence length="85" mass="9386">MCKKEQELCLISSEQLSDKIPVSGKYLAARKEYNNDLSNLGKNVSSLLEDVNDDVDILQQQCFGEVSSLLESASACSPVMRSNTR</sequence>
<organism evidence="1 2">
    <name type="scientific">Ehrlichia canis (strain Jake)</name>
    <dbReference type="NCBI Taxonomy" id="269484"/>
    <lineage>
        <taxon>Bacteria</taxon>
        <taxon>Pseudomonadati</taxon>
        <taxon>Pseudomonadota</taxon>
        <taxon>Alphaproteobacteria</taxon>
        <taxon>Rickettsiales</taxon>
        <taxon>Anaplasmataceae</taxon>
        <taxon>Ehrlichia</taxon>
    </lineage>
</organism>